<comment type="caution">
    <text evidence="11">Lacks conserved residue(s) required for the propagation of feature annotation.</text>
</comment>
<keyword evidence="10 11" id="KW-0739">Sodium transport</keyword>
<evidence type="ECO:0000256" key="9">
    <source>
        <dbReference type="ARBA" id="ARBA00023136"/>
    </source>
</evidence>
<dbReference type="Gene3D" id="1.20.1530.20">
    <property type="match status" value="1"/>
</dbReference>
<evidence type="ECO:0000259" key="12">
    <source>
        <dbReference type="Pfam" id="PF00999"/>
    </source>
</evidence>
<name>A0A841HPK8_9GAMM</name>
<feature type="transmembrane region" description="Helical" evidence="11">
    <location>
        <begin position="117"/>
        <end position="136"/>
    </location>
</feature>
<feature type="transmembrane region" description="Helical" evidence="11">
    <location>
        <begin position="355"/>
        <end position="376"/>
    </location>
</feature>
<dbReference type="GO" id="GO:0051453">
    <property type="term" value="P:regulation of intracellular pH"/>
    <property type="evidence" value="ECO:0007669"/>
    <property type="project" value="TreeGrafter"/>
</dbReference>
<feature type="transmembrane region" description="Helical" evidence="11">
    <location>
        <begin position="34"/>
        <end position="54"/>
    </location>
</feature>
<dbReference type="InterPro" id="IPR006153">
    <property type="entry name" value="Cation/H_exchanger_TM"/>
</dbReference>
<dbReference type="GO" id="GO:0015385">
    <property type="term" value="F:sodium:proton antiporter activity"/>
    <property type="evidence" value="ECO:0007669"/>
    <property type="project" value="InterPro"/>
</dbReference>
<evidence type="ECO:0000256" key="7">
    <source>
        <dbReference type="ARBA" id="ARBA00023053"/>
    </source>
</evidence>
<keyword evidence="2 11" id="KW-0813">Transport</keyword>
<dbReference type="PANTHER" id="PTHR10110:SF86">
    <property type="entry name" value="SODIUM_HYDROGEN EXCHANGER 7"/>
    <property type="match status" value="1"/>
</dbReference>
<keyword evidence="8 11" id="KW-0406">Ion transport</keyword>
<evidence type="ECO:0000313" key="14">
    <source>
        <dbReference type="Proteomes" id="UP000588068"/>
    </source>
</evidence>
<feature type="transmembrane region" description="Helical" evidence="11">
    <location>
        <begin position="388"/>
        <end position="412"/>
    </location>
</feature>
<dbReference type="GO" id="GO:0005886">
    <property type="term" value="C:plasma membrane"/>
    <property type="evidence" value="ECO:0007669"/>
    <property type="project" value="UniProtKB-SubCell"/>
</dbReference>
<feature type="transmembrane region" description="Helical" evidence="11">
    <location>
        <begin position="276"/>
        <end position="296"/>
    </location>
</feature>
<dbReference type="Pfam" id="PF00999">
    <property type="entry name" value="Na_H_Exchanger"/>
    <property type="match status" value="1"/>
</dbReference>
<dbReference type="GO" id="GO:0015386">
    <property type="term" value="F:potassium:proton antiporter activity"/>
    <property type="evidence" value="ECO:0007669"/>
    <property type="project" value="TreeGrafter"/>
</dbReference>
<evidence type="ECO:0000256" key="8">
    <source>
        <dbReference type="ARBA" id="ARBA00023065"/>
    </source>
</evidence>
<keyword evidence="5 11" id="KW-0812">Transmembrane</keyword>
<dbReference type="RefSeq" id="WP_184334656.1">
    <property type="nucleotide sequence ID" value="NZ_JACHHZ010000005.1"/>
</dbReference>
<sequence>MPNESILSIELVALLLLLLVIGLSALARRLRIPYPILLVLGGLVLGFFPLVPPVVLDPDLVFLVLLPPLLFAAAYATSWARMRANMLSICLLAFGLVGLTVIGGAAIGHLILPGFDWRMGLVLGAVVSTTDALAATSIARRLRLPKRAVDIIEGESLINDATGLLALNIALGLIVSGQMPGVFEASWKLVYLVGAAILIGIVLGRVLHLLLRRIDEPSIAISLSIAAPYLAYLAAENLQASGVLATVTCGVYLGNRDSAHFNATARITHTAVWETLAFILNGVAFVLIGLQLPWILDSIAQADRERLWFVAALFAVALIVLRIVWVYPGAWLVYVIQRHALRQPETLPSWRSTLVIGWSGMRGVVALAAAIALPHTLDNGEPFPGRNIIIVMTFTVILVTLVGQGLTLPPLIRALGLSSRSRE</sequence>
<organism evidence="13 14">
    <name type="scientific">Povalibacter uvarum</name>
    <dbReference type="NCBI Taxonomy" id="732238"/>
    <lineage>
        <taxon>Bacteria</taxon>
        <taxon>Pseudomonadati</taxon>
        <taxon>Pseudomonadota</taxon>
        <taxon>Gammaproteobacteria</taxon>
        <taxon>Steroidobacterales</taxon>
        <taxon>Steroidobacteraceae</taxon>
        <taxon>Povalibacter</taxon>
    </lineage>
</organism>
<dbReference type="EMBL" id="JACHHZ010000005">
    <property type="protein sequence ID" value="MBB6095261.1"/>
    <property type="molecule type" value="Genomic_DNA"/>
</dbReference>
<evidence type="ECO:0000256" key="11">
    <source>
        <dbReference type="RuleBase" id="RU366002"/>
    </source>
</evidence>
<evidence type="ECO:0000256" key="1">
    <source>
        <dbReference type="ARBA" id="ARBA00004651"/>
    </source>
</evidence>
<dbReference type="GO" id="GO:0098719">
    <property type="term" value="P:sodium ion import across plasma membrane"/>
    <property type="evidence" value="ECO:0007669"/>
    <property type="project" value="TreeGrafter"/>
</dbReference>
<keyword evidence="9 11" id="KW-0472">Membrane</keyword>
<reference evidence="13 14" key="1">
    <citation type="submission" date="2020-08" db="EMBL/GenBank/DDBJ databases">
        <title>Genomic Encyclopedia of Type Strains, Phase IV (KMG-IV): sequencing the most valuable type-strain genomes for metagenomic binning, comparative biology and taxonomic classification.</title>
        <authorList>
            <person name="Goeker M."/>
        </authorList>
    </citation>
    <scope>NUCLEOTIDE SEQUENCE [LARGE SCALE GENOMIC DNA]</scope>
    <source>
        <strain evidence="13 14">DSM 26723</strain>
    </source>
</reference>
<feature type="transmembrane region" description="Helical" evidence="11">
    <location>
        <begin position="189"/>
        <end position="211"/>
    </location>
</feature>
<keyword evidence="4" id="KW-1003">Cell membrane</keyword>
<dbReference type="InterPro" id="IPR038770">
    <property type="entry name" value="Na+/solute_symporter_sf"/>
</dbReference>
<evidence type="ECO:0000256" key="10">
    <source>
        <dbReference type="ARBA" id="ARBA00023201"/>
    </source>
</evidence>
<dbReference type="AlphaFoldDB" id="A0A841HPK8"/>
<accession>A0A841HPK8</accession>
<evidence type="ECO:0000256" key="6">
    <source>
        <dbReference type="ARBA" id="ARBA00022989"/>
    </source>
</evidence>
<keyword evidence="14" id="KW-1185">Reference proteome</keyword>
<comment type="caution">
    <text evidence="13">The sequence shown here is derived from an EMBL/GenBank/DDBJ whole genome shotgun (WGS) entry which is preliminary data.</text>
</comment>
<protein>
    <submittedName>
        <fullName evidence="13">CPA1 family monovalent cation:H+ antiporter</fullName>
    </submittedName>
</protein>
<keyword evidence="3 11" id="KW-0050">Antiport</keyword>
<feature type="transmembrane region" description="Helical" evidence="11">
    <location>
        <begin position="89"/>
        <end position="111"/>
    </location>
</feature>
<feature type="domain" description="Cation/H+ exchanger transmembrane" evidence="12">
    <location>
        <begin position="16"/>
        <end position="413"/>
    </location>
</feature>
<evidence type="ECO:0000313" key="13">
    <source>
        <dbReference type="EMBL" id="MBB6095261.1"/>
    </source>
</evidence>
<dbReference type="InterPro" id="IPR018422">
    <property type="entry name" value="Cation/H_exchanger_CPA1"/>
</dbReference>
<dbReference type="InterPro" id="IPR004705">
    <property type="entry name" value="Cation/H_exchanger_CPA1_bac"/>
</dbReference>
<keyword evidence="6 11" id="KW-1133">Transmembrane helix</keyword>
<feature type="transmembrane region" description="Helical" evidence="11">
    <location>
        <begin position="60"/>
        <end position="77"/>
    </location>
</feature>
<evidence type="ECO:0000256" key="4">
    <source>
        <dbReference type="ARBA" id="ARBA00022475"/>
    </source>
</evidence>
<feature type="transmembrane region" description="Helical" evidence="11">
    <location>
        <begin position="308"/>
        <end position="334"/>
    </location>
</feature>
<comment type="similarity">
    <text evidence="11">Belongs to the monovalent cation:proton antiporter 1 (CPA1) transporter (TC 2.A.36) family.</text>
</comment>
<keyword evidence="11" id="KW-0997">Cell inner membrane</keyword>
<gene>
    <name evidence="13" type="ORF">HNQ60_004151</name>
</gene>
<comment type="subcellular location">
    <subcellularLocation>
        <location evidence="11">Cell inner membrane</location>
        <topology evidence="11">Multi-pass membrane protein</topology>
    </subcellularLocation>
    <subcellularLocation>
        <location evidence="1">Cell membrane</location>
        <topology evidence="1">Multi-pass membrane protein</topology>
    </subcellularLocation>
</comment>
<dbReference type="Proteomes" id="UP000588068">
    <property type="component" value="Unassembled WGS sequence"/>
</dbReference>
<feature type="transmembrane region" description="Helical" evidence="11">
    <location>
        <begin position="6"/>
        <end position="27"/>
    </location>
</feature>
<evidence type="ECO:0000256" key="3">
    <source>
        <dbReference type="ARBA" id="ARBA00022449"/>
    </source>
</evidence>
<dbReference type="NCBIfam" id="TIGR00831">
    <property type="entry name" value="a_cpa1"/>
    <property type="match status" value="1"/>
</dbReference>
<proteinExistence type="inferred from homology"/>
<evidence type="ECO:0000256" key="5">
    <source>
        <dbReference type="ARBA" id="ARBA00022692"/>
    </source>
</evidence>
<keyword evidence="7 11" id="KW-0915">Sodium</keyword>
<comment type="function">
    <text evidence="11">Na(+)/H(+) antiporter that extrudes sodium in exchange for external protons.</text>
</comment>
<dbReference type="PANTHER" id="PTHR10110">
    <property type="entry name" value="SODIUM/HYDROGEN EXCHANGER"/>
    <property type="match status" value="1"/>
</dbReference>
<evidence type="ECO:0000256" key="2">
    <source>
        <dbReference type="ARBA" id="ARBA00022448"/>
    </source>
</evidence>